<reference evidence="2 3" key="1">
    <citation type="submission" date="2019-02" db="EMBL/GenBank/DDBJ databases">
        <title>Deep-cultivation of Planctomycetes and their phenomic and genomic characterization uncovers novel biology.</title>
        <authorList>
            <person name="Wiegand S."/>
            <person name="Jogler M."/>
            <person name="Boedeker C."/>
            <person name="Pinto D."/>
            <person name="Vollmers J."/>
            <person name="Rivas-Marin E."/>
            <person name="Kohn T."/>
            <person name="Peeters S.H."/>
            <person name="Heuer A."/>
            <person name="Rast P."/>
            <person name="Oberbeckmann S."/>
            <person name="Bunk B."/>
            <person name="Jeske O."/>
            <person name="Meyerdierks A."/>
            <person name="Storesund J.E."/>
            <person name="Kallscheuer N."/>
            <person name="Luecker S."/>
            <person name="Lage O.M."/>
            <person name="Pohl T."/>
            <person name="Merkel B.J."/>
            <person name="Hornburger P."/>
            <person name="Mueller R.-W."/>
            <person name="Bruemmer F."/>
            <person name="Labrenz M."/>
            <person name="Spormann A.M."/>
            <person name="Op den Camp H."/>
            <person name="Overmann J."/>
            <person name="Amann R."/>
            <person name="Jetten M.S.M."/>
            <person name="Mascher T."/>
            <person name="Medema M.H."/>
            <person name="Devos D.P."/>
            <person name="Kaster A.-K."/>
            <person name="Ovreas L."/>
            <person name="Rohde M."/>
            <person name="Galperin M.Y."/>
            <person name="Jogler C."/>
        </authorList>
    </citation>
    <scope>NUCLEOTIDE SEQUENCE [LARGE SCALE GENOMIC DNA]</scope>
    <source>
        <strain evidence="2 3">ElP</strain>
    </source>
</reference>
<dbReference type="InterPro" id="IPR000073">
    <property type="entry name" value="AB_hydrolase_1"/>
</dbReference>
<dbReference type="GO" id="GO:0016787">
    <property type="term" value="F:hydrolase activity"/>
    <property type="evidence" value="ECO:0007669"/>
    <property type="project" value="UniProtKB-KW"/>
</dbReference>
<protein>
    <submittedName>
        <fullName evidence="2">Alpha/beta hydrolase family protein</fullName>
    </submittedName>
</protein>
<keyword evidence="2" id="KW-0378">Hydrolase</keyword>
<dbReference type="InterPro" id="IPR029058">
    <property type="entry name" value="AB_hydrolase_fold"/>
</dbReference>
<dbReference type="SUPFAM" id="SSF53474">
    <property type="entry name" value="alpha/beta-Hydrolases"/>
    <property type="match status" value="1"/>
</dbReference>
<dbReference type="Pfam" id="PF00561">
    <property type="entry name" value="Abhydrolase_1"/>
    <property type="match status" value="1"/>
</dbReference>
<dbReference type="Gene3D" id="3.40.50.1820">
    <property type="entry name" value="alpha/beta hydrolase"/>
    <property type="match status" value="1"/>
</dbReference>
<dbReference type="AlphaFoldDB" id="A0A518H768"/>
<dbReference type="PANTHER" id="PTHR37946">
    <property type="entry name" value="SLL1969 PROTEIN"/>
    <property type="match status" value="1"/>
</dbReference>
<dbReference type="EMBL" id="CP036426">
    <property type="protein sequence ID" value="QDV36737.1"/>
    <property type="molecule type" value="Genomic_DNA"/>
</dbReference>
<gene>
    <name evidence="2" type="ORF">ElP_46660</name>
</gene>
<accession>A0A518H768</accession>
<feature type="domain" description="AB hydrolase-1" evidence="1">
    <location>
        <begin position="146"/>
        <end position="252"/>
    </location>
</feature>
<name>A0A518H768_9BACT</name>
<organism evidence="2 3">
    <name type="scientific">Tautonia plasticadhaerens</name>
    <dbReference type="NCBI Taxonomy" id="2527974"/>
    <lineage>
        <taxon>Bacteria</taxon>
        <taxon>Pseudomonadati</taxon>
        <taxon>Planctomycetota</taxon>
        <taxon>Planctomycetia</taxon>
        <taxon>Isosphaerales</taxon>
        <taxon>Isosphaeraceae</taxon>
        <taxon>Tautonia</taxon>
    </lineage>
</organism>
<evidence type="ECO:0000259" key="1">
    <source>
        <dbReference type="Pfam" id="PF00561"/>
    </source>
</evidence>
<proteinExistence type="predicted"/>
<dbReference type="KEGG" id="tpla:ElP_46660"/>
<dbReference type="RefSeq" id="WP_145273495.1">
    <property type="nucleotide sequence ID" value="NZ_CP036426.1"/>
</dbReference>
<sequence>MPLLTLLIAAALPIGPTGDDRATLRVSVPLDDSGEVDLSGLVSALAREAGIGDPFGADPGRPRGPMLPVSGLAGSLTRTLLEETLGPGLSIEVGDGSMAVIVTGDEAELGGKIGSLTARTRAALERQPRTGFFVRPSYHANDPTRPTVCLVHGINSHSGSFVHLIPVLERAGYGVVVYDYPFNRDLDETAPAFVEAWLAFRAESGDRLPWAILSHSMGALLARTYVEGESYRGDVAAMILIGPPNRGSALARGQGVLQWIDGLKATRDDRGRALASIGDGIGEAAEDLEPGSAFLERLGASGPREGVPYYILAGDVGFLSARARERIESQYALVGRRAGLLGGLAGMLVGDLPEVLDVLADGTGDGAVAVSSTLLDGAAEHVVLHVNHVELIRGPLFFPNPGPVACAPIVLRWLGEVFDEGPAQR</sequence>
<dbReference type="OrthoDB" id="556502at2"/>
<dbReference type="Proteomes" id="UP000317835">
    <property type="component" value="Chromosome"/>
</dbReference>
<dbReference type="PANTHER" id="PTHR37946:SF1">
    <property type="entry name" value="SLL1969 PROTEIN"/>
    <property type="match status" value="1"/>
</dbReference>
<evidence type="ECO:0000313" key="3">
    <source>
        <dbReference type="Proteomes" id="UP000317835"/>
    </source>
</evidence>
<evidence type="ECO:0000313" key="2">
    <source>
        <dbReference type="EMBL" id="QDV36737.1"/>
    </source>
</evidence>
<keyword evidence="3" id="KW-1185">Reference proteome</keyword>